<dbReference type="PROSITE" id="PS51186">
    <property type="entry name" value="GNAT"/>
    <property type="match status" value="1"/>
</dbReference>
<gene>
    <name evidence="6" type="ORF">DXC63_06520</name>
</gene>
<keyword evidence="4" id="KW-0012">Acyltransferase</keyword>
<keyword evidence="2" id="KW-1277">Toxin-antitoxin system</keyword>
<evidence type="ECO:0000256" key="5">
    <source>
        <dbReference type="ARBA" id="ARBA00049880"/>
    </source>
</evidence>
<protein>
    <submittedName>
        <fullName evidence="6">GNAT family N-acetyltransferase</fullName>
    </submittedName>
</protein>
<evidence type="ECO:0000313" key="7">
    <source>
        <dbReference type="Proteomes" id="UP000261288"/>
    </source>
</evidence>
<dbReference type="AlphaFoldDB" id="A0A3E4S5G5"/>
<evidence type="ECO:0000256" key="4">
    <source>
        <dbReference type="ARBA" id="ARBA00023315"/>
    </source>
</evidence>
<dbReference type="PANTHER" id="PTHR36449">
    <property type="entry name" value="ACETYLTRANSFERASE-RELATED"/>
    <property type="match status" value="1"/>
</dbReference>
<proteinExistence type="predicted"/>
<evidence type="ECO:0000313" key="6">
    <source>
        <dbReference type="EMBL" id="RGL48649.1"/>
    </source>
</evidence>
<dbReference type="Proteomes" id="UP000261288">
    <property type="component" value="Unassembled WGS sequence"/>
</dbReference>
<organism evidence="6 7">
    <name type="scientific">Bifidobacterium longum</name>
    <dbReference type="NCBI Taxonomy" id="216816"/>
    <lineage>
        <taxon>Bacteria</taxon>
        <taxon>Bacillati</taxon>
        <taxon>Actinomycetota</taxon>
        <taxon>Actinomycetes</taxon>
        <taxon>Bifidobacteriales</taxon>
        <taxon>Bifidobacteriaceae</taxon>
        <taxon>Bifidobacterium</taxon>
    </lineage>
</organism>
<dbReference type="InterPro" id="IPR000182">
    <property type="entry name" value="GNAT_dom"/>
</dbReference>
<dbReference type="PANTHER" id="PTHR36449:SF1">
    <property type="entry name" value="ACETYLTRANSFERASE"/>
    <property type="match status" value="1"/>
</dbReference>
<comment type="caution">
    <text evidence="6">The sequence shown here is derived from an EMBL/GenBank/DDBJ whole genome shotgun (WGS) entry which is preliminary data.</text>
</comment>
<accession>A0A3E4S5G5</accession>
<evidence type="ECO:0000256" key="3">
    <source>
        <dbReference type="ARBA" id="ARBA00022679"/>
    </source>
</evidence>
<dbReference type="Gene3D" id="3.40.630.30">
    <property type="match status" value="1"/>
</dbReference>
<dbReference type="InterPro" id="IPR016181">
    <property type="entry name" value="Acyl_CoA_acyltransferase"/>
</dbReference>
<name>A0A3E4S5G5_BIFLN</name>
<keyword evidence="3 6" id="KW-0808">Transferase</keyword>
<sequence length="165" mass="18332">MDMRFTTPRRIESSDMLDGFDCGITPIDEWLSTRSRSAEKQGTAVAYVTYAESGELAGFYSLSAHAMERSNIAGGWLQRNVPERVPMILLGMLGVDRRFQGEGLGRKLLHDAVIRSLNISSELGARALIVDPVDSAAARFYENNGFQHIPESERMFLKLAGKHLV</sequence>
<comment type="catalytic activity">
    <reaction evidence="5">
        <text>glycyl-tRNA(Gly) + acetyl-CoA = N-acetylglycyl-tRNA(Gly) + CoA + H(+)</text>
        <dbReference type="Rhea" id="RHEA:81867"/>
        <dbReference type="Rhea" id="RHEA-COMP:9683"/>
        <dbReference type="Rhea" id="RHEA-COMP:19766"/>
        <dbReference type="ChEBI" id="CHEBI:15378"/>
        <dbReference type="ChEBI" id="CHEBI:57287"/>
        <dbReference type="ChEBI" id="CHEBI:57288"/>
        <dbReference type="ChEBI" id="CHEBI:78522"/>
        <dbReference type="ChEBI" id="CHEBI:232036"/>
    </reaction>
</comment>
<dbReference type="Pfam" id="PF13508">
    <property type="entry name" value="Acetyltransf_7"/>
    <property type="match status" value="1"/>
</dbReference>
<dbReference type="EMBL" id="QSRZ01000006">
    <property type="protein sequence ID" value="RGL48649.1"/>
    <property type="molecule type" value="Genomic_DNA"/>
</dbReference>
<dbReference type="GO" id="GO:0016747">
    <property type="term" value="F:acyltransferase activity, transferring groups other than amino-acyl groups"/>
    <property type="evidence" value="ECO:0007669"/>
    <property type="project" value="InterPro"/>
</dbReference>
<dbReference type="SUPFAM" id="SSF55729">
    <property type="entry name" value="Acyl-CoA N-acyltransferases (Nat)"/>
    <property type="match status" value="1"/>
</dbReference>
<keyword evidence="1" id="KW-0678">Repressor</keyword>
<evidence type="ECO:0000256" key="2">
    <source>
        <dbReference type="ARBA" id="ARBA00022649"/>
    </source>
</evidence>
<reference evidence="6 7" key="1">
    <citation type="submission" date="2018-08" db="EMBL/GenBank/DDBJ databases">
        <title>A genome reference for cultivated species of the human gut microbiota.</title>
        <authorList>
            <person name="Zou Y."/>
            <person name="Xue W."/>
            <person name="Luo G."/>
        </authorList>
    </citation>
    <scope>NUCLEOTIDE SEQUENCE [LARGE SCALE GENOMIC DNA]</scope>
    <source>
        <strain evidence="6 7">TF06-45A</strain>
    </source>
</reference>
<evidence type="ECO:0000256" key="1">
    <source>
        <dbReference type="ARBA" id="ARBA00022491"/>
    </source>
</evidence>